<evidence type="ECO:0000313" key="10">
    <source>
        <dbReference type="EMBL" id="VWO98615.1"/>
    </source>
</evidence>
<accession>A0A5K1K047</accession>
<evidence type="ECO:0000256" key="1">
    <source>
        <dbReference type="ARBA" id="ARBA00004141"/>
    </source>
</evidence>
<dbReference type="GO" id="GO:0015031">
    <property type="term" value="P:protein transport"/>
    <property type="evidence" value="ECO:0007669"/>
    <property type="project" value="UniProtKB-KW"/>
</dbReference>
<comment type="similarity">
    <text evidence="2">Belongs to the oligopeptide OPT transporter family.</text>
</comment>
<evidence type="ECO:0000256" key="6">
    <source>
        <dbReference type="ARBA" id="ARBA00022927"/>
    </source>
</evidence>
<sequence>MYSSWMSSGTNSTIWSSILVGIVSQLWLRRYHPGWFKKYNYILGGALDGGAQVMIFILSFAVFGASGVPKPFPPWAGNPVAGNVDYCNGNGALD</sequence>
<keyword evidence="6" id="KW-0653">Protein transport</keyword>
<dbReference type="GO" id="GO:0035673">
    <property type="term" value="F:oligopeptide transmembrane transporter activity"/>
    <property type="evidence" value="ECO:0007669"/>
    <property type="project" value="InterPro"/>
</dbReference>
<evidence type="ECO:0000256" key="8">
    <source>
        <dbReference type="ARBA" id="ARBA00023136"/>
    </source>
</evidence>
<comment type="subcellular location">
    <subcellularLocation>
        <location evidence="1">Membrane</location>
        <topology evidence="1">Multi-pass membrane protein</topology>
    </subcellularLocation>
</comment>
<protein>
    <submittedName>
        <fullName evidence="10">Protein kinase domain-containing protein</fullName>
    </submittedName>
</protein>
<evidence type="ECO:0000256" key="5">
    <source>
        <dbReference type="ARBA" id="ARBA00022856"/>
    </source>
</evidence>
<keyword evidence="3" id="KW-0813">Transport</keyword>
<evidence type="ECO:0000256" key="7">
    <source>
        <dbReference type="ARBA" id="ARBA00022989"/>
    </source>
</evidence>
<dbReference type="GO" id="GO:0016301">
    <property type="term" value="F:kinase activity"/>
    <property type="evidence" value="ECO:0007669"/>
    <property type="project" value="UniProtKB-KW"/>
</dbReference>
<keyword evidence="4 9" id="KW-0812">Transmembrane</keyword>
<evidence type="ECO:0000256" key="4">
    <source>
        <dbReference type="ARBA" id="ARBA00022692"/>
    </source>
</evidence>
<dbReference type="AlphaFoldDB" id="A0A5K1K047"/>
<gene>
    <name evidence="10" type="primary">I1RYF8</name>
</gene>
<organism evidence="10">
    <name type="scientific">Ganoderma boninense</name>
    <dbReference type="NCBI Taxonomy" id="34458"/>
    <lineage>
        <taxon>Eukaryota</taxon>
        <taxon>Fungi</taxon>
        <taxon>Dikarya</taxon>
        <taxon>Basidiomycota</taxon>
        <taxon>Agaricomycotina</taxon>
        <taxon>Agaricomycetes</taxon>
        <taxon>Polyporales</taxon>
        <taxon>Polyporaceae</taxon>
        <taxon>Ganoderma</taxon>
    </lineage>
</organism>
<name>A0A5K1K047_9APHY</name>
<dbReference type="EMBL" id="LR727062">
    <property type="protein sequence ID" value="VWO98615.1"/>
    <property type="molecule type" value="Genomic_DNA"/>
</dbReference>
<keyword evidence="5" id="KW-0571">Peptide transport</keyword>
<dbReference type="Pfam" id="PF03169">
    <property type="entry name" value="OPT"/>
    <property type="match status" value="1"/>
</dbReference>
<reference evidence="10" key="1">
    <citation type="submission" date="2019-10" db="EMBL/GenBank/DDBJ databases">
        <authorList>
            <person name="Nor Muhammad N."/>
        </authorList>
    </citation>
    <scope>NUCLEOTIDE SEQUENCE</scope>
</reference>
<feature type="transmembrane region" description="Helical" evidence="9">
    <location>
        <begin position="12"/>
        <end position="28"/>
    </location>
</feature>
<proteinExistence type="inferred from homology"/>
<evidence type="ECO:0000256" key="2">
    <source>
        <dbReference type="ARBA" id="ARBA00008807"/>
    </source>
</evidence>
<dbReference type="InterPro" id="IPR004648">
    <property type="entry name" value="Oligpept_transpt"/>
</dbReference>
<keyword evidence="8 9" id="KW-0472">Membrane</keyword>
<evidence type="ECO:0000256" key="3">
    <source>
        <dbReference type="ARBA" id="ARBA00022448"/>
    </source>
</evidence>
<dbReference type="PANTHER" id="PTHR22601">
    <property type="entry name" value="ISP4 LIKE PROTEIN"/>
    <property type="match status" value="1"/>
</dbReference>
<keyword evidence="10" id="KW-0808">Transferase</keyword>
<dbReference type="GO" id="GO:0016020">
    <property type="term" value="C:membrane"/>
    <property type="evidence" value="ECO:0007669"/>
    <property type="project" value="UniProtKB-SubCell"/>
</dbReference>
<keyword evidence="7 9" id="KW-1133">Transmembrane helix</keyword>
<feature type="transmembrane region" description="Helical" evidence="9">
    <location>
        <begin position="40"/>
        <end position="65"/>
    </location>
</feature>
<keyword evidence="10" id="KW-0418">Kinase</keyword>
<dbReference type="InterPro" id="IPR004813">
    <property type="entry name" value="OPT"/>
</dbReference>
<evidence type="ECO:0000256" key="9">
    <source>
        <dbReference type="SAM" id="Phobius"/>
    </source>
</evidence>